<dbReference type="KEGG" id="spq:SPAB_01598"/>
<evidence type="ECO:0000313" key="3">
    <source>
        <dbReference type="Proteomes" id="UP000008556"/>
    </source>
</evidence>
<organism evidence="2 3">
    <name type="scientific">Salmonella paratyphi B (strain ATCC BAA-1250 / SPB7)</name>
    <dbReference type="NCBI Taxonomy" id="1016998"/>
    <lineage>
        <taxon>Bacteria</taxon>
        <taxon>Pseudomonadati</taxon>
        <taxon>Pseudomonadota</taxon>
        <taxon>Gammaproteobacteria</taxon>
        <taxon>Enterobacterales</taxon>
        <taxon>Enterobacteriaceae</taxon>
        <taxon>Salmonella</taxon>
    </lineage>
</organism>
<evidence type="ECO:0000256" key="1">
    <source>
        <dbReference type="SAM" id="Phobius"/>
    </source>
</evidence>
<dbReference type="Proteomes" id="UP000008556">
    <property type="component" value="Chromosome"/>
</dbReference>
<keyword evidence="1" id="KW-0812">Transmembrane</keyword>
<protein>
    <submittedName>
        <fullName evidence="2">Uncharacterized protein</fullName>
    </submittedName>
</protein>
<dbReference type="EMBL" id="CP000886">
    <property type="protein sequence ID" value="ABX66995.1"/>
    <property type="molecule type" value="Genomic_DNA"/>
</dbReference>
<dbReference type="AlphaFoldDB" id="A0A6C6Z1K3"/>
<proteinExistence type="predicted"/>
<feature type="transmembrane region" description="Helical" evidence="1">
    <location>
        <begin position="39"/>
        <end position="60"/>
    </location>
</feature>
<gene>
    <name evidence="2" type="ordered locus">SPAB_01598</name>
</gene>
<keyword evidence="1" id="KW-0472">Membrane</keyword>
<keyword evidence="1" id="KW-1133">Transmembrane helix</keyword>
<name>A0A6C6Z1K3_SALPB</name>
<evidence type="ECO:0000313" key="2">
    <source>
        <dbReference type="EMBL" id="ABX66995.1"/>
    </source>
</evidence>
<reference evidence="2 3" key="1">
    <citation type="submission" date="2007-11" db="EMBL/GenBank/DDBJ databases">
        <authorList>
            <consortium name="The Salmonella enterica serovar Paratyphi B Genome Sequencing Project"/>
            <person name="McClelland M."/>
            <person name="Sanderson E.K."/>
            <person name="Porwollik S."/>
            <person name="Spieth J."/>
            <person name="Clifton W.S."/>
            <person name="Fulton R."/>
            <person name="Cordes M."/>
            <person name="Wollam A."/>
            <person name="Shah N."/>
            <person name="Pepin K."/>
            <person name="Bhonagiri V."/>
            <person name="Nash W."/>
            <person name="Johnson M."/>
            <person name="Thiruvilangam P."/>
            <person name="Wilson R."/>
        </authorList>
    </citation>
    <scope>NUCLEOTIDE SEQUENCE [LARGE SCALE GENOMIC DNA]</scope>
    <source>
        <strain evidence="3">ATCC BAA-1250 / SPB7</strain>
    </source>
</reference>
<sequence length="67" mass="7665">MALQPSISTSIPLLTPERRASSSSDIFFWLRNCLIRWETASFIVLTSAPAVVDKLTFLVIGRYHRRK</sequence>
<accession>A0A6C6Z1K3</accession>